<evidence type="ECO:0000313" key="2">
    <source>
        <dbReference type="Proteomes" id="UP000533598"/>
    </source>
</evidence>
<organism evidence="1 2">
    <name type="scientific">Crossiella cryophila</name>
    <dbReference type="NCBI Taxonomy" id="43355"/>
    <lineage>
        <taxon>Bacteria</taxon>
        <taxon>Bacillati</taxon>
        <taxon>Actinomycetota</taxon>
        <taxon>Actinomycetes</taxon>
        <taxon>Pseudonocardiales</taxon>
        <taxon>Pseudonocardiaceae</taxon>
        <taxon>Crossiella</taxon>
    </lineage>
</organism>
<reference evidence="1 2" key="1">
    <citation type="submission" date="2020-08" db="EMBL/GenBank/DDBJ databases">
        <title>Sequencing the genomes of 1000 actinobacteria strains.</title>
        <authorList>
            <person name="Klenk H.-P."/>
        </authorList>
    </citation>
    <scope>NUCLEOTIDE SEQUENCE [LARGE SCALE GENOMIC DNA]</scope>
    <source>
        <strain evidence="1 2">DSM 44230</strain>
    </source>
</reference>
<sequence length="83" mass="9042">MSTSRLATVRGRALRCLICGDREFRSREVKLNTTGAEFLGLAWANRSALALVCDSCGYAHLFTGKHPEPWDPAQGYPAGTVTD</sequence>
<protein>
    <submittedName>
        <fullName evidence="1">Putative nucleic-acid-binding Zn-ribbon protein</fullName>
    </submittedName>
</protein>
<accession>A0A7W7CD76</accession>
<dbReference type="RefSeq" id="WP_185004813.1">
    <property type="nucleotide sequence ID" value="NZ_BAAAUI010000046.1"/>
</dbReference>
<proteinExistence type="predicted"/>
<dbReference type="AlphaFoldDB" id="A0A7W7CD76"/>
<gene>
    <name evidence="1" type="ORF">HNR67_005133</name>
</gene>
<name>A0A7W7CD76_9PSEU</name>
<evidence type="ECO:0000313" key="1">
    <source>
        <dbReference type="EMBL" id="MBB4679015.1"/>
    </source>
</evidence>
<dbReference type="Proteomes" id="UP000533598">
    <property type="component" value="Unassembled WGS sequence"/>
</dbReference>
<keyword evidence="2" id="KW-1185">Reference proteome</keyword>
<dbReference type="EMBL" id="JACHMH010000001">
    <property type="protein sequence ID" value="MBB4679015.1"/>
    <property type="molecule type" value="Genomic_DNA"/>
</dbReference>
<comment type="caution">
    <text evidence="1">The sequence shown here is derived from an EMBL/GenBank/DDBJ whole genome shotgun (WGS) entry which is preliminary data.</text>
</comment>